<feature type="domain" description="TauD/TfdA-like" evidence="3">
    <location>
        <begin position="354"/>
        <end position="603"/>
    </location>
</feature>
<dbReference type="AlphaFoldDB" id="A0A0G2E2Q6"/>
<protein>
    <recommendedName>
        <fullName evidence="3">TauD/TfdA-like domain-containing protein</fullName>
    </recommendedName>
</protein>
<reference evidence="4 5" key="2">
    <citation type="submission" date="2015-05" db="EMBL/GenBank/DDBJ databases">
        <authorList>
            <person name="Morales-Cruz A."/>
            <person name="Amrine K.C."/>
            <person name="Cantu D."/>
        </authorList>
    </citation>
    <scope>NUCLEOTIDE SEQUENCE [LARGE SCALE GENOMIC DNA]</scope>
    <source>
        <strain evidence="4">UCRPC4</strain>
    </source>
</reference>
<dbReference type="EMBL" id="LCWF01000150">
    <property type="protein sequence ID" value="KKY17019.1"/>
    <property type="molecule type" value="Genomic_DNA"/>
</dbReference>
<dbReference type="PANTHER" id="PTHR10696">
    <property type="entry name" value="GAMMA-BUTYROBETAINE HYDROXYLASE-RELATED"/>
    <property type="match status" value="1"/>
</dbReference>
<dbReference type="OrthoDB" id="272271at2759"/>
<evidence type="ECO:0000256" key="1">
    <source>
        <dbReference type="ARBA" id="ARBA00023002"/>
    </source>
</evidence>
<dbReference type="Gene3D" id="3.60.130.10">
    <property type="entry name" value="Clavaminate synthase-like"/>
    <property type="match status" value="1"/>
</dbReference>
<evidence type="ECO:0000313" key="4">
    <source>
        <dbReference type="EMBL" id="KKY17019.1"/>
    </source>
</evidence>
<dbReference type="InterPro" id="IPR042098">
    <property type="entry name" value="TauD-like_sf"/>
</dbReference>
<feature type="compositionally biased region" description="Pro residues" evidence="2">
    <location>
        <begin position="761"/>
        <end position="771"/>
    </location>
</feature>
<keyword evidence="5" id="KW-1185">Reference proteome</keyword>
<evidence type="ECO:0000256" key="2">
    <source>
        <dbReference type="SAM" id="MobiDB-lite"/>
    </source>
</evidence>
<reference evidence="4 5" key="1">
    <citation type="submission" date="2015-05" db="EMBL/GenBank/DDBJ databases">
        <title>Distinctive expansion of gene families associated with plant cell wall degradation and secondary metabolism in the genomes of grapevine trunk pathogens.</title>
        <authorList>
            <person name="Lawrence D.P."/>
            <person name="Travadon R."/>
            <person name="Rolshausen P.E."/>
            <person name="Baumgartner K."/>
        </authorList>
    </citation>
    <scope>NUCLEOTIDE SEQUENCE [LARGE SCALE GENOMIC DNA]</scope>
    <source>
        <strain evidence="4">UCRPC4</strain>
    </source>
</reference>
<feature type="compositionally biased region" description="Basic and acidic residues" evidence="2">
    <location>
        <begin position="704"/>
        <end position="723"/>
    </location>
</feature>
<dbReference type="PANTHER" id="PTHR10696:SF54">
    <property type="entry name" value="FAMILY OXIDOREDUCTASE, PUTATIVE (AFU_ORTHOLOGUE AFUA_4G13850)-RELATED"/>
    <property type="match status" value="1"/>
</dbReference>
<dbReference type="InterPro" id="IPR050411">
    <property type="entry name" value="AlphaKG_dependent_hydroxylases"/>
</dbReference>
<dbReference type="Pfam" id="PF02668">
    <property type="entry name" value="TauD"/>
    <property type="match status" value="1"/>
</dbReference>
<feature type="region of interest" description="Disordered" evidence="2">
    <location>
        <begin position="662"/>
        <end position="777"/>
    </location>
</feature>
<accession>A0A0G2E2Q6</accession>
<organism evidence="4 5">
    <name type="scientific">Phaeomoniella chlamydospora</name>
    <name type="common">Phaeoacremonium chlamydosporum</name>
    <dbReference type="NCBI Taxonomy" id="158046"/>
    <lineage>
        <taxon>Eukaryota</taxon>
        <taxon>Fungi</taxon>
        <taxon>Dikarya</taxon>
        <taxon>Ascomycota</taxon>
        <taxon>Pezizomycotina</taxon>
        <taxon>Eurotiomycetes</taxon>
        <taxon>Chaetothyriomycetidae</taxon>
        <taxon>Phaeomoniellales</taxon>
        <taxon>Phaeomoniellaceae</taxon>
        <taxon>Phaeomoniella</taxon>
    </lineage>
</organism>
<sequence>MNRSVSRANLGVNAHVYSARRRSPDAQIRTVNVVFPFKIPQQGPTSLSLKCRRFAREKSSVLQDVWEAPNGEKYVVDSPEFACYDIKKATDGFEDFLQQCIPLLESEVLQSLDGPIKRLSMTEASRYARYHPESTVHDALSIRAIAHFCGESMIIQGPETLGINRVDNNKFSIHGQIVIPTMLDFQIDTLAIKIMRRLLRRLLKRLQKLIFPRGEKRYNWYIVAGSPPFHYNWERGSDVVQDAGLDESARLYMERLVELLQSESSELKAARLDGANGIYGRPMVNMSDVEADNKHLPDGFPEKVDGPLVWTAGDLQGCTGRYIFELSQEDVQSIEIALQLFKGSNHNPHEVDSRSFQLPKSLSLRLRRTSKGVHSGLGFAILRGLKPNKYTDEDNILIYAGIASHVGDRRTHLTHIYDRSPIEDYFTDAANEQAKYPPNEMSIEMNFHTDVDSGDILSLYAQNLSRSGGKQYLASFWQVYNILAKTSPECLKTLSENWRFEMPQAGVIHRPIIYFHKGKLQLTFAAAFVTGSAYLQRSSEAPQLIAKQYDAIQKLTETCRAASLELTPECGDILFVNNLCILHARDAFVNDLDTGKNRHLLSLMLQDTQLAWDKPQGFNSRVEAAFEVAATMDQPMMTLNEYDRCRRGECFDQFRRGEALPTSKNRIAKIDRGNSTAKNPRTRPAGESHNISQLRGDPGGARQPRNDRRDTVQYRDKSDEHVRVRGNLSDPNQRPGDSRNPRQPSSNSSGSGGGGGGSTPPDGPARPGPRGPEPRHD</sequence>
<dbReference type="SUPFAM" id="SSF51197">
    <property type="entry name" value="Clavaminate synthase-like"/>
    <property type="match status" value="1"/>
</dbReference>
<name>A0A0G2E2Q6_PHACM</name>
<dbReference type="GO" id="GO:0016491">
    <property type="term" value="F:oxidoreductase activity"/>
    <property type="evidence" value="ECO:0007669"/>
    <property type="project" value="UniProtKB-KW"/>
</dbReference>
<evidence type="ECO:0000259" key="3">
    <source>
        <dbReference type="Pfam" id="PF02668"/>
    </source>
</evidence>
<comment type="caution">
    <text evidence="4">The sequence shown here is derived from an EMBL/GenBank/DDBJ whole genome shotgun (WGS) entry which is preliminary data.</text>
</comment>
<dbReference type="Proteomes" id="UP000053317">
    <property type="component" value="Unassembled WGS sequence"/>
</dbReference>
<dbReference type="InterPro" id="IPR003819">
    <property type="entry name" value="TauD/TfdA-like"/>
</dbReference>
<proteinExistence type="predicted"/>
<evidence type="ECO:0000313" key="5">
    <source>
        <dbReference type="Proteomes" id="UP000053317"/>
    </source>
</evidence>
<keyword evidence="1" id="KW-0560">Oxidoreductase</keyword>
<gene>
    <name evidence="4" type="ORF">UCRPC4_g05744</name>
</gene>